<sequence length="698" mass="74754">MPYQQPDPGRSRAVLIGVSRYAHGDYPDLPSVAAGLDELNAVLTDDSLGRMAAARTTVLHSPRRERMVAAVRDAVAGAEDLLLLYFAGHGRLEPGPQEPRVGELHLLPTEAAPDEAGLHGISYRHLTGLLRESRAEHIVVILDCCYSGSALNGGQPAGRRYALITSSREMGRQWSGDGRSPTPFTSALLRVLREGVVPGRPVTVEDLPEALGQHAAADARRAARDPGSHPEDWFPNVLTVGACGRTVLSQAITSPGLSRAARLAAPLRRGVAAVRRSAPGRATRAARAAFEPGRPWWHRVLAVAAGAAVVGLAPAALAVGRLLQPGPDPCLPALELRILTTPEQEAAIARVLEGFHASPLADRPLGDRPEGCRQIGTTVHAAPTGPAVRALRDSAAWAEPERACPRTTAERDCAAPLRDVGPQPDVWLPAASTSLARVRDAVERPESALYLGEPETLARSRAVLAVPGSLKGVEEDWRPRHSLGELLAIAEREQLPVRHADPDSSEAALAHALAESLAPDNTGLPEQDEEVPADDSRLLCALAGEEPRAALLIAEPTAAMLLEESLGPACLTGSRSRYLYGAADAGFTAYYPNDVPALDLTFVPVHWEGATADAADRREAVERLRRWLRSDEGRWALAEQGFRDRDDRREYLGGRSALNQQDALWAYPLPVAPPVREGRMVRLLDNAGADRRAGRGNP</sequence>
<protein>
    <recommendedName>
        <fullName evidence="1">Peptidase C14 caspase domain-containing protein</fullName>
    </recommendedName>
</protein>
<dbReference type="Gene3D" id="3.40.50.1460">
    <property type="match status" value="1"/>
</dbReference>
<gene>
    <name evidence="2" type="ORF">GCM10009716_35720</name>
</gene>
<dbReference type="Pfam" id="PF00656">
    <property type="entry name" value="Peptidase_C14"/>
    <property type="match status" value="1"/>
</dbReference>
<evidence type="ECO:0000313" key="2">
    <source>
        <dbReference type="EMBL" id="GAA1924297.1"/>
    </source>
</evidence>
<comment type="caution">
    <text evidence="2">The sequence shown here is derived from an EMBL/GenBank/DDBJ whole genome shotgun (WGS) entry which is preliminary data.</text>
</comment>
<dbReference type="SUPFAM" id="SSF52129">
    <property type="entry name" value="Caspase-like"/>
    <property type="match status" value="1"/>
</dbReference>
<dbReference type="Proteomes" id="UP001501303">
    <property type="component" value="Unassembled WGS sequence"/>
</dbReference>
<keyword evidence="3" id="KW-1185">Reference proteome</keyword>
<reference evidence="2 3" key="1">
    <citation type="journal article" date="2019" name="Int. J. Syst. Evol. Microbiol.">
        <title>The Global Catalogue of Microorganisms (GCM) 10K type strain sequencing project: providing services to taxonomists for standard genome sequencing and annotation.</title>
        <authorList>
            <consortium name="The Broad Institute Genomics Platform"/>
            <consortium name="The Broad Institute Genome Sequencing Center for Infectious Disease"/>
            <person name="Wu L."/>
            <person name="Ma J."/>
        </authorList>
    </citation>
    <scope>NUCLEOTIDE SEQUENCE [LARGE SCALE GENOMIC DNA]</scope>
    <source>
        <strain evidence="2 3">JCM 13581</strain>
    </source>
</reference>
<name>A0ABN2PKM1_9ACTN</name>
<dbReference type="EMBL" id="BAAAMJ010000038">
    <property type="protein sequence ID" value="GAA1924297.1"/>
    <property type="molecule type" value="Genomic_DNA"/>
</dbReference>
<evidence type="ECO:0000259" key="1">
    <source>
        <dbReference type="Pfam" id="PF00656"/>
    </source>
</evidence>
<dbReference type="NCBIfam" id="NF047832">
    <property type="entry name" value="caspase_w_EACC1"/>
    <property type="match status" value="1"/>
</dbReference>
<dbReference type="Pfam" id="PF13531">
    <property type="entry name" value="SBP_bac_11"/>
    <property type="match status" value="1"/>
</dbReference>
<proteinExistence type="predicted"/>
<dbReference type="InterPro" id="IPR029030">
    <property type="entry name" value="Caspase-like_dom_sf"/>
</dbReference>
<accession>A0ABN2PKM1</accession>
<evidence type="ECO:0000313" key="3">
    <source>
        <dbReference type="Proteomes" id="UP001501303"/>
    </source>
</evidence>
<dbReference type="InterPro" id="IPR011600">
    <property type="entry name" value="Pept_C14_caspase"/>
</dbReference>
<dbReference type="RefSeq" id="WP_344263579.1">
    <property type="nucleotide sequence ID" value="NZ_BAAAMJ010000038.1"/>
</dbReference>
<feature type="domain" description="Peptidase C14 caspase" evidence="1">
    <location>
        <begin position="11"/>
        <end position="194"/>
    </location>
</feature>
<organism evidence="2 3">
    <name type="scientific">Streptomyces sodiiphilus</name>
    <dbReference type="NCBI Taxonomy" id="226217"/>
    <lineage>
        <taxon>Bacteria</taxon>
        <taxon>Bacillati</taxon>
        <taxon>Actinomycetota</taxon>
        <taxon>Actinomycetes</taxon>
        <taxon>Kitasatosporales</taxon>
        <taxon>Streptomycetaceae</taxon>
        <taxon>Streptomyces</taxon>
    </lineage>
</organism>